<evidence type="ECO:0000313" key="2">
    <source>
        <dbReference type="EMBL" id="MCF2563812.1"/>
    </source>
</evidence>
<reference evidence="2 3" key="1">
    <citation type="submission" date="2020-12" db="EMBL/GenBank/DDBJ databases">
        <title>Whole genome sequences of gut porcine anaerobes.</title>
        <authorList>
            <person name="Kubasova T."/>
            <person name="Jahodarova E."/>
            <person name="Rychlik I."/>
        </authorList>
    </citation>
    <scope>NUCLEOTIDE SEQUENCE [LARGE SCALE GENOMIC DNA]</scope>
    <source>
        <strain evidence="2 3">An925</strain>
    </source>
</reference>
<dbReference type="Gene3D" id="3.90.1750.20">
    <property type="entry name" value="Putative Large Serine Recombinase, Chain B, Domain 2"/>
    <property type="match status" value="1"/>
</dbReference>
<feature type="domain" description="Resolvase/invertase-type recombinase catalytic" evidence="1">
    <location>
        <begin position="20"/>
        <end position="167"/>
    </location>
</feature>
<gene>
    <name evidence="2" type="ORF">I6E12_06770</name>
</gene>
<dbReference type="Proteomes" id="UP001200470">
    <property type="component" value="Unassembled WGS sequence"/>
</dbReference>
<dbReference type="Gene3D" id="3.40.50.1390">
    <property type="entry name" value="Resolvase, N-terminal catalytic domain"/>
    <property type="match status" value="1"/>
</dbReference>
<dbReference type="PANTHER" id="PTHR30461">
    <property type="entry name" value="DNA-INVERTASE FROM LAMBDOID PROPHAGE"/>
    <property type="match status" value="1"/>
</dbReference>
<proteinExistence type="predicted"/>
<dbReference type="PANTHER" id="PTHR30461:SF23">
    <property type="entry name" value="DNA RECOMBINASE-RELATED"/>
    <property type="match status" value="1"/>
</dbReference>
<dbReference type="SMART" id="SM00857">
    <property type="entry name" value="Resolvase"/>
    <property type="match status" value="1"/>
</dbReference>
<name>A0ABS9CFF7_9BACT</name>
<evidence type="ECO:0000313" key="3">
    <source>
        <dbReference type="Proteomes" id="UP001200470"/>
    </source>
</evidence>
<dbReference type="InterPro" id="IPR038109">
    <property type="entry name" value="DNA_bind_recomb_sf"/>
</dbReference>
<dbReference type="CDD" id="cd00338">
    <property type="entry name" value="Ser_Recombinase"/>
    <property type="match status" value="1"/>
</dbReference>
<dbReference type="EMBL" id="JADYTN010000012">
    <property type="protein sequence ID" value="MCF2563812.1"/>
    <property type="molecule type" value="Genomic_DNA"/>
</dbReference>
<dbReference type="SUPFAM" id="SSF53041">
    <property type="entry name" value="Resolvase-like"/>
    <property type="match status" value="1"/>
</dbReference>
<comment type="caution">
    <text evidence="2">The sequence shown here is derived from an EMBL/GenBank/DDBJ whole genome shotgun (WGS) entry which is preliminary data.</text>
</comment>
<protein>
    <submittedName>
        <fullName evidence="2">Recombinase family protein</fullName>
    </submittedName>
</protein>
<dbReference type="Pfam" id="PF07508">
    <property type="entry name" value="Recombinase"/>
    <property type="match status" value="1"/>
</dbReference>
<evidence type="ECO:0000259" key="1">
    <source>
        <dbReference type="PROSITE" id="PS51736"/>
    </source>
</evidence>
<sequence length="527" mass="60537">MAKKIKQPKVTKFSELENKVAALWTRVSTERQEENNCSLETQERICREYAAKHGITIKKQYGGTHESAKTEGQLYRKMIAEVAADRDINIILVYSFDRFSRAGNEAIMTKAYLKSKGVYVISATQPIDTDSIAGEFMENILFLFNQFENSLRRDKAVTGMTACLKRGEWYGKAPLGYDHKKVGKTHVLTVNDDGRILKKAFLWKANEGMGDIEIVERLALEGLRIDRKHLNKILHNPFYCGKITHNLLGDEIVEGKQEKLIDEATFNKIQGITHAGYEHQEETEPFPLKRHVRCSDCGGYLTGYTVKSRGKDYYKCNKKGCKSNHSTERLHQQYCALLNTYSIPKPLVPILTKVLHKVFREYNQERSDTRTLLLKNKSELERKQVELKIRCGLGEIDKDIYNATSAHLNEQLTQIHKALQEAERDLSNEKKYIADVIAMSCKLGTLWQDGDFRTRQKLQNLVYPDGILYDKHLGSYRTENENEVFRIFRTISTGYIIEKEKAAKENAPLSPLVGMRRLERPTPTSRT</sequence>
<dbReference type="InterPro" id="IPR036162">
    <property type="entry name" value="Resolvase-like_N_sf"/>
</dbReference>
<dbReference type="InterPro" id="IPR006119">
    <property type="entry name" value="Resolv_N"/>
</dbReference>
<keyword evidence="3" id="KW-1185">Reference proteome</keyword>
<organism evidence="2 3">
    <name type="scientific">Xylanibacter brevis</name>
    <dbReference type="NCBI Taxonomy" id="83231"/>
    <lineage>
        <taxon>Bacteria</taxon>
        <taxon>Pseudomonadati</taxon>
        <taxon>Bacteroidota</taxon>
        <taxon>Bacteroidia</taxon>
        <taxon>Bacteroidales</taxon>
        <taxon>Prevotellaceae</taxon>
        <taxon>Xylanibacter</taxon>
    </lineage>
</organism>
<dbReference type="InterPro" id="IPR050639">
    <property type="entry name" value="SSR_resolvase"/>
</dbReference>
<dbReference type="Pfam" id="PF00239">
    <property type="entry name" value="Resolvase"/>
    <property type="match status" value="1"/>
</dbReference>
<dbReference type="InterPro" id="IPR011109">
    <property type="entry name" value="DNA_bind_recombinase_dom"/>
</dbReference>
<accession>A0ABS9CFF7</accession>
<dbReference type="PROSITE" id="PS51736">
    <property type="entry name" value="RECOMBINASES_3"/>
    <property type="match status" value="1"/>
</dbReference>